<dbReference type="InterPro" id="IPR044839">
    <property type="entry name" value="NDR1-like"/>
</dbReference>
<keyword evidence="4" id="KW-1133">Transmembrane helix</keyword>
<accession>A0A4Q1BFV9</accession>
<keyword evidence="4" id="KW-0812">Transmembrane</keyword>
<feature type="compositionally biased region" description="Polar residues" evidence="3">
    <location>
        <begin position="17"/>
        <end position="26"/>
    </location>
</feature>
<evidence type="ECO:0000256" key="2">
    <source>
        <dbReference type="ARBA" id="ARBA00023136"/>
    </source>
</evidence>
<dbReference type="SUPFAM" id="SSF117070">
    <property type="entry name" value="LEA14-like"/>
    <property type="match status" value="1"/>
</dbReference>
<comment type="caution">
    <text evidence="5">The sequence shown here is derived from an EMBL/GenBank/DDBJ whole genome shotgun (WGS) entry which is preliminary data.</text>
</comment>
<evidence type="ECO:0000256" key="4">
    <source>
        <dbReference type="SAM" id="Phobius"/>
    </source>
</evidence>
<dbReference type="InParanoid" id="A0A4Q1BFV9"/>
<gene>
    <name evidence="5" type="ORF">M231_07308</name>
</gene>
<keyword evidence="2 4" id="KW-0472">Membrane</keyword>
<organism evidence="5 6">
    <name type="scientific">Tremella mesenterica</name>
    <name type="common">Jelly fungus</name>
    <dbReference type="NCBI Taxonomy" id="5217"/>
    <lineage>
        <taxon>Eukaryota</taxon>
        <taxon>Fungi</taxon>
        <taxon>Dikarya</taxon>
        <taxon>Basidiomycota</taxon>
        <taxon>Agaricomycotina</taxon>
        <taxon>Tremellomycetes</taxon>
        <taxon>Tremellales</taxon>
        <taxon>Tremellaceae</taxon>
        <taxon>Tremella</taxon>
    </lineage>
</organism>
<dbReference type="Gene3D" id="2.60.40.1820">
    <property type="match status" value="1"/>
</dbReference>
<dbReference type="STRING" id="5217.A0A4Q1BFV9"/>
<feature type="compositionally biased region" description="Polar residues" evidence="3">
    <location>
        <begin position="34"/>
        <end position="48"/>
    </location>
</feature>
<evidence type="ECO:0000313" key="6">
    <source>
        <dbReference type="Proteomes" id="UP000289152"/>
    </source>
</evidence>
<evidence type="ECO:0000256" key="3">
    <source>
        <dbReference type="SAM" id="MobiDB-lite"/>
    </source>
</evidence>
<feature type="region of interest" description="Disordered" evidence="3">
    <location>
        <begin position="1"/>
        <end position="60"/>
    </location>
</feature>
<protein>
    <recommendedName>
        <fullName evidence="7">Late embryogenesis abundant protein LEA-2 subgroup domain-containing protein</fullName>
    </recommendedName>
</protein>
<reference evidence="5 6" key="1">
    <citation type="submission" date="2016-06" db="EMBL/GenBank/DDBJ databases">
        <title>Evolution of pathogenesis and genome organization in the Tremellales.</title>
        <authorList>
            <person name="Cuomo C."/>
            <person name="Litvintseva A."/>
            <person name="Heitman J."/>
            <person name="Chen Y."/>
            <person name="Sun S."/>
            <person name="Springer D."/>
            <person name="Dromer F."/>
            <person name="Young S."/>
            <person name="Zeng Q."/>
            <person name="Chapman S."/>
            <person name="Gujja S."/>
            <person name="Saif S."/>
            <person name="Birren B."/>
        </authorList>
    </citation>
    <scope>NUCLEOTIDE SEQUENCE [LARGE SCALE GENOMIC DNA]</scope>
    <source>
        <strain evidence="5 6">ATCC 28783</strain>
    </source>
</reference>
<name>A0A4Q1BFV9_TREME</name>
<dbReference type="Proteomes" id="UP000289152">
    <property type="component" value="Unassembled WGS sequence"/>
</dbReference>
<keyword evidence="6" id="KW-1185">Reference proteome</keyword>
<evidence type="ECO:0008006" key="7">
    <source>
        <dbReference type="Google" id="ProtNLM"/>
    </source>
</evidence>
<sequence length="316" mass="34542">MAQYNQNHLNYPDPYGNNLSYSNQPQIEPEPQPYHTTPAPSYDSTLQYGNDEPAPYIPQSSTEKIVNNKDEDVYRAPMDTARAVPGRQGLGPAKSIAEMGLPPRETGILREWRKDERGNQWAKHGAIGNTWRFCCCFFTVTLIIFVSVVLAIALYVRPPSVALNDINLGSSPVSLTSDGLSVSFSLSISVANPNWFSVNFKQIQAVAHYPGSDKTSLGGGTLNNVDFKGYTDSTFDFPFTFNYSLALDPNKDILNDLISKCGVTGGTTSDITIDYDLHMKLSVLGINVHPTISSSATFDCPISADEIEKIAGGSLR</sequence>
<evidence type="ECO:0000313" key="5">
    <source>
        <dbReference type="EMBL" id="RXK35453.1"/>
    </source>
</evidence>
<dbReference type="EMBL" id="SDIL01000136">
    <property type="protein sequence ID" value="RXK35453.1"/>
    <property type="molecule type" value="Genomic_DNA"/>
</dbReference>
<evidence type="ECO:0000256" key="1">
    <source>
        <dbReference type="ARBA" id="ARBA00004370"/>
    </source>
</evidence>
<dbReference type="VEuPathDB" id="FungiDB:TREMEDRAFT_60470"/>
<dbReference type="AlphaFoldDB" id="A0A4Q1BFV9"/>
<comment type="subcellular location">
    <subcellularLocation>
        <location evidence="1">Membrane</location>
    </subcellularLocation>
</comment>
<dbReference type="PANTHER" id="PTHR31234">
    <property type="entry name" value="LATE EMBRYOGENESIS ABUNDANT (LEA) HYDROXYPROLINE-RICH GLYCOPROTEIN FAMILY"/>
    <property type="match status" value="1"/>
</dbReference>
<feature type="transmembrane region" description="Helical" evidence="4">
    <location>
        <begin position="133"/>
        <end position="156"/>
    </location>
</feature>
<proteinExistence type="predicted"/>
<dbReference type="GO" id="GO:0098542">
    <property type="term" value="P:defense response to other organism"/>
    <property type="evidence" value="ECO:0007669"/>
    <property type="project" value="InterPro"/>
</dbReference>
<dbReference type="PANTHER" id="PTHR31234:SF2">
    <property type="entry name" value="OS05G0199100 PROTEIN"/>
    <property type="match status" value="1"/>
</dbReference>
<dbReference type="OrthoDB" id="20273at2759"/>
<dbReference type="GO" id="GO:0016020">
    <property type="term" value="C:membrane"/>
    <property type="evidence" value="ECO:0007669"/>
    <property type="project" value="UniProtKB-SubCell"/>
</dbReference>